<reference evidence="2 3" key="1">
    <citation type="submission" date="2019-03" db="EMBL/GenBank/DDBJ databases">
        <authorList>
            <consortium name="Pathogen Informatics"/>
        </authorList>
    </citation>
    <scope>NUCLEOTIDE SEQUENCE [LARGE SCALE GENOMIC DNA]</scope>
    <source>
        <strain evidence="2 3">NCTC12993</strain>
    </source>
</reference>
<accession>A0A485AL82</accession>
<dbReference type="EC" id="1.7.2.3" evidence="2"/>
<dbReference type="AlphaFoldDB" id="A0A485AL82"/>
<evidence type="ECO:0000313" key="2">
    <source>
        <dbReference type="EMBL" id="VFS61772.1"/>
    </source>
</evidence>
<dbReference type="GO" id="GO:0050626">
    <property type="term" value="F:trimethylamine-N-oxide reductase (cytochrome c) activity"/>
    <property type="evidence" value="ECO:0007669"/>
    <property type="project" value="UniProtKB-EC"/>
</dbReference>
<proteinExistence type="predicted"/>
<evidence type="ECO:0000313" key="3">
    <source>
        <dbReference type="Proteomes" id="UP000401081"/>
    </source>
</evidence>
<gene>
    <name evidence="2" type="primary">torZ_1</name>
    <name evidence="2" type="ORF">NCTC12993_02053</name>
</gene>
<dbReference type="Gene3D" id="3.40.50.740">
    <property type="match status" value="1"/>
</dbReference>
<dbReference type="Gene3D" id="3.40.228.10">
    <property type="entry name" value="Dimethylsulfoxide Reductase, domain 2"/>
    <property type="match status" value="1"/>
</dbReference>
<dbReference type="InterPro" id="IPR006656">
    <property type="entry name" value="Mopterin_OxRdtase"/>
</dbReference>
<name>A0A485AL82_KLUCR</name>
<keyword evidence="3" id="KW-1185">Reference proteome</keyword>
<dbReference type="Pfam" id="PF00384">
    <property type="entry name" value="Molybdopterin"/>
    <property type="match status" value="1"/>
</dbReference>
<protein>
    <submittedName>
        <fullName evidence="2">Trimethylamine-N-oxide reductase 2</fullName>
        <ecNumber evidence="2">1.7.2.3</ecNumber>
    </submittedName>
</protein>
<dbReference type="Proteomes" id="UP000401081">
    <property type="component" value="Unassembled WGS sequence"/>
</dbReference>
<dbReference type="EMBL" id="CAADJD010000015">
    <property type="protein sequence ID" value="VFS61772.1"/>
    <property type="molecule type" value="Genomic_DNA"/>
</dbReference>
<organism evidence="2 3">
    <name type="scientific">Kluyvera cryocrescens</name>
    <name type="common">Kluyvera citrophila</name>
    <dbReference type="NCBI Taxonomy" id="580"/>
    <lineage>
        <taxon>Bacteria</taxon>
        <taxon>Pseudomonadati</taxon>
        <taxon>Pseudomonadota</taxon>
        <taxon>Gammaproteobacteria</taxon>
        <taxon>Enterobacterales</taxon>
        <taxon>Enterobacteriaceae</taxon>
        <taxon>Kluyvera</taxon>
    </lineage>
</organism>
<keyword evidence="2" id="KW-0560">Oxidoreductase</keyword>
<dbReference type="SUPFAM" id="SSF53706">
    <property type="entry name" value="Formate dehydrogenase/DMSO reductase, domains 1-3"/>
    <property type="match status" value="1"/>
</dbReference>
<evidence type="ECO:0000259" key="1">
    <source>
        <dbReference type="Pfam" id="PF00384"/>
    </source>
</evidence>
<feature type="domain" description="Molybdopterin oxidoreductase" evidence="1">
    <location>
        <begin position="9"/>
        <end position="82"/>
    </location>
</feature>
<sequence>MRWRSLTASTDRIRDSYGPASIFAGSYGWRSNGVLHKAATLLQRYMSLAGGYTGHLGDYSTGAAQAIMPHVVGGNEVYQQQNQLADGTGTFRSGGAVGAPIH</sequence>